<accession>A0A9P5ANA3</accession>
<reference evidence="2" key="2">
    <citation type="submission" date="2020-02" db="EMBL/GenBank/DDBJ databases">
        <title>Identification and distribution of gene clusters putatively required for synthesis of sphingolipid metabolism inhibitors in phylogenetically diverse species of the filamentous fungus Fusarium.</title>
        <authorList>
            <person name="Kim H.-S."/>
            <person name="Busman M."/>
            <person name="Brown D.W."/>
            <person name="Divon H."/>
            <person name="Uhlig S."/>
            <person name="Proctor R.H."/>
        </authorList>
    </citation>
    <scope>NUCLEOTIDE SEQUENCE</scope>
    <source>
        <strain evidence="2">NRRL 25174</strain>
    </source>
</reference>
<name>A0A9P5ANA3_9HYPO</name>
<evidence type="ECO:0000256" key="1">
    <source>
        <dbReference type="SAM" id="MobiDB-lite"/>
    </source>
</evidence>
<evidence type="ECO:0000313" key="2">
    <source>
        <dbReference type="EMBL" id="KAF4341716.1"/>
    </source>
</evidence>
<gene>
    <name evidence="2" type="ORF">FBEOM_4345</name>
</gene>
<proteinExistence type="predicted"/>
<dbReference type="EMBL" id="PVQB02000181">
    <property type="protein sequence ID" value="KAF4341716.1"/>
    <property type="molecule type" value="Genomic_DNA"/>
</dbReference>
<protein>
    <submittedName>
        <fullName evidence="2">Uncharacterized protein</fullName>
    </submittedName>
</protein>
<dbReference type="OrthoDB" id="5065495at2759"/>
<reference evidence="2" key="1">
    <citation type="journal article" date="2017" name="Mycologia">
        <title>Fusarium algeriense, sp. nov., a novel toxigenic crown rot pathogen of durum wheat from Algeria is nested in the Fusarium burgessii species complex.</title>
        <authorList>
            <person name="Laraba I."/>
            <person name="Keddad A."/>
            <person name="Boureghda H."/>
            <person name="Abdallah N."/>
            <person name="Vaughan M.M."/>
            <person name="Proctor R.H."/>
            <person name="Busman M."/>
            <person name="O'Donnell K."/>
        </authorList>
    </citation>
    <scope>NUCLEOTIDE SEQUENCE</scope>
    <source>
        <strain evidence="2">NRRL 25174</strain>
    </source>
</reference>
<feature type="compositionally biased region" description="Low complexity" evidence="1">
    <location>
        <begin position="20"/>
        <end position="35"/>
    </location>
</feature>
<evidence type="ECO:0000313" key="3">
    <source>
        <dbReference type="Proteomes" id="UP000730481"/>
    </source>
</evidence>
<organism evidence="2 3">
    <name type="scientific">Fusarium beomiforme</name>
    <dbReference type="NCBI Taxonomy" id="44412"/>
    <lineage>
        <taxon>Eukaryota</taxon>
        <taxon>Fungi</taxon>
        <taxon>Dikarya</taxon>
        <taxon>Ascomycota</taxon>
        <taxon>Pezizomycotina</taxon>
        <taxon>Sordariomycetes</taxon>
        <taxon>Hypocreomycetidae</taxon>
        <taxon>Hypocreales</taxon>
        <taxon>Nectriaceae</taxon>
        <taxon>Fusarium</taxon>
        <taxon>Fusarium burgessii species complex</taxon>
    </lineage>
</organism>
<feature type="region of interest" description="Disordered" evidence="1">
    <location>
        <begin position="137"/>
        <end position="208"/>
    </location>
</feature>
<feature type="compositionally biased region" description="Polar residues" evidence="1">
    <location>
        <begin position="78"/>
        <end position="89"/>
    </location>
</feature>
<dbReference type="Proteomes" id="UP000730481">
    <property type="component" value="Unassembled WGS sequence"/>
</dbReference>
<feature type="region of interest" description="Disordered" evidence="1">
    <location>
        <begin position="78"/>
        <end position="115"/>
    </location>
</feature>
<feature type="compositionally biased region" description="Low complexity" evidence="1">
    <location>
        <begin position="162"/>
        <end position="173"/>
    </location>
</feature>
<dbReference type="AlphaFoldDB" id="A0A9P5ANA3"/>
<keyword evidence="3" id="KW-1185">Reference proteome</keyword>
<comment type="caution">
    <text evidence="2">The sequence shown here is derived from an EMBL/GenBank/DDBJ whole genome shotgun (WGS) entry which is preliminary data.</text>
</comment>
<sequence length="267" mass="29224">MWLSRLAPQARFCIQHGARPRGQQASQQQQKRPSPNAEVSSRSAKSPRPSDFRAPSLGPFSRDVNARAETIASAVSATHNPFRMNQQSVPAPFAPMNGDSVMDDTQELSQEPGQDTTNEIVCGFRTVVRAIPATGEEKYTRIPRNGVENPTTDQPEKDGKSDTSTIASTTQTTPNPADKGKQSEVGQNLAKEMPPPCKPRTFPSGEGHSPLMAKAESGSLRYDPAATTCFLIAHLRSYTRDTLNPINFSFSVHHLWGARRSIQHFAD</sequence>
<feature type="region of interest" description="Disordered" evidence="1">
    <location>
        <begin position="17"/>
        <end position="61"/>
    </location>
</feature>